<evidence type="ECO:0000256" key="7">
    <source>
        <dbReference type="ARBA" id="ARBA00023326"/>
    </source>
</evidence>
<dbReference type="InterPro" id="IPR012341">
    <property type="entry name" value="6hp_glycosidase-like_sf"/>
</dbReference>
<dbReference type="Pfam" id="PF01270">
    <property type="entry name" value="Glyco_hydro_8"/>
    <property type="match status" value="1"/>
</dbReference>
<dbReference type="GO" id="GO:0008810">
    <property type="term" value="F:cellulase activity"/>
    <property type="evidence" value="ECO:0007669"/>
    <property type="project" value="UniProtKB-EC"/>
</dbReference>
<accession>A0A1G5DN15</accession>
<keyword evidence="7" id="KW-0119">Carbohydrate metabolism</keyword>
<evidence type="ECO:0000313" key="8">
    <source>
        <dbReference type="EMBL" id="SCY16139.1"/>
    </source>
</evidence>
<organism evidence="8 9">
    <name type="scientific">Paracoccus tibetensis</name>
    <dbReference type="NCBI Taxonomy" id="336292"/>
    <lineage>
        <taxon>Bacteria</taxon>
        <taxon>Pseudomonadati</taxon>
        <taxon>Pseudomonadota</taxon>
        <taxon>Alphaproteobacteria</taxon>
        <taxon>Rhodobacterales</taxon>
        <taxon>Paracoccaceae</taxon>
        <taxon>Paracoccus</taxon>
    </lineage>
</organism>
<name>A0A1G5DN15_9RHOB</name>
<evidence type="ECO:0000256" key="2">
    <source>
        <dbReference type="ARBA" id="ARBA00009209"/>
    </source>
</evidence>
<keyword evidence="7" id="KW-0624">Polysaccharide degradation</keyword>
<dbReference type="InterPro" id="IPR008928">
    <property type="entry name" value="6-hairpin_glycosidase_sf"/>
</dbReference>
<protein>
    <recommendedName>
        <fullName evidence="3">cellulase</fullName>
        <ecNumber evidence="3">3.2.1.4</ecNumber>
    </recommendedName>
</protein>
<keyword evidence="6" id="KW-0326">Glycosidase</keyword>
<evidence type="ECO:0000256" key="1">
    <source>
        <dbReference type="ARBA" id="ARBA00000966"/>
    </source>
</evidence>
<evidence type="ECO:0000256" key="4">
    <source>
        <dbReference type="ARBA" id="ARBA00022801"/>
    </source>
</evidence>
<proteinExistence type="inferred from homology"/>
<dbReference type="AlphaFoldDB" id="A0A1G5DN15"/>
<dbReference type="EMBL" id="FMVT01000002">
    <property type="protein sequence ID" value="SCY16139.1"/>
    <property type="molecule type" value="Genomic_DNA"/>
</dbReference>
<dbReference type="Gene3D" id="1.50.10.10">
    <property type="match status" value="1"/>
</dbReference>
<comment type="similarity">
    <text evidence="2">Belongs to the glycosyl hydrolase 8 (cellulase D) family.</text>
</comment>
<evidence type="ECO:0000313" key="9">
    <source>
        <dbReference type="Proteomes" id="UP000199502"/>
    </source>
</evidence>
<dbReference type="SUPFAM" id="SSF48208">
    <property type="entry name" value="Six-hairpin glycosidases"/>
    <property type="match status" value="1"/>
</dbReference>
<keyword evidence="9" id="KW-1185">Reference proteome</keyword>
<dbReference type="Proteomes" id="UP000199502">
    <property type="component" value="Unassembled WGS sequence"/>
</dbReference>
<sequence length="311" mass="33513">MSDGRIVDGFQEGASHSEGQGYGLVLAAMFADHFSCRTIIDWTERHLAVRDDALLSWRWRPNTVPQIEDPNNASDGDIFYAWGLLLVSNLVGDESLRVRATRIARDLDRLCLIDLPDSSGDVVLLPAVNGFVREEGILINPSYYMPLAMTQIAAATGTQRLAQAASSGMALIDRLGEIGPVPDWVLVDGDSLTKPPDGFSSQSGYEAVRVPLFALWSGHARSPAVLAHVKATSTFGSEATPTRIDPRTGEVSERSGHAGYAAVSRLGECAAGGGVGSLMPRFNSDQPYYPATLHLMSLLVQITTYPRCVPL</sequence>
<evidence type="ECO:0000256" key="5">
    <source>
        <dbReference type="ARBA" id="ARBA00023001"/>
    </source>
</evidence>
<keyword evidence="4" id="KW-0378">Hydrolase</keyword>
<keyword evidence="5" id="KW-0136">Cellulose degradation</keyword>
<evidence type="ECO:0000256" key="3">
    <source>
        <dbReference type="ARBA" id="ARBA00012601"/>
    </source>
</evidence>
<evidence type="ECO:0000256" key="6">
    <source>
        <dbReference type="ARBA" id="ARBA00023295"/>
    </source>
</evidence>
<reference evidence="8 9" key="1">
    <citation type="submission" date="2016-10" db="EMBL/GenBank/DDBJ databases">
        <authorList>
            <person name="de Groot N.N."/>
        </authorList>
    </citation>
    <scope>NUCLEOTIDE SEQUENCE [LARGE SCALE GENOMIC DNA]</scope>
    <source>
        <strain evidence="8 9">CGMCC 1.8925</strain>
    </source>
</reference>
<gene>
    <name evidence="8" type="ORF">SAMN05660710_00877</name>
</gene>
<dbReference type="InterPro" id="IPR002037">
    <property type="entry name" value="Glyco_hydro_8"/>
</dbReference>
<comment type="catalytic activity">
    <reaction evidence="1">
        <text>Endohydrolysis of (1-&gt;4)-beta-D-glucosidic linkages in cellulose, lichenin and cereal beta-D-glucans.</text>
        <dbReference type="EC" id="3.2.1.4"/>
    </reaction>
</comment>
<dbReference type="STRING" id="336292.SAMN05660710_00877"/>
<dbReference type="PRINTS" id="PR00735">
    <property type="entry name" value="GLHYDRLASE8"/>
</dbReference>
<dbReference type="EC" id="3.2.1.4" evidence="3"/>
<dbReference type="GO" id="GO:0030245">
    <property type="term" value="P:cellulose catabolic process"/>
    <property type="evidence" value="ECO:0007669"/>
    <property type="project" value="UniProtKB-KW"/>
</dbReference>